<feature type="compositionally biased region" description="Low complexity" evidence="1">
    <location>
        <begin position="158"/>
        <end position="174"/>
    </location>
</feature>
<comment type="caution">
    <text evidence="2">The sequence shown here is derived from an EMBL/GenBank/DDBJ whole genome shotgun (WGS) entry which is preliminary data.</text>
</comment>
<gene>
    <name evidence="2" type="ORF">SDC9_188168</name>
</gene>
<reference evidence="2" key="1">
    <citation type="submission" date="2019-08" db="EMBL/GenBank/DDBJ databases">
        <authorList>
            <person name="Kucharzyk K."/>
            <person name="Murdoch R.W."/>
            <person name="Higgins S."/>
            <person name="Loffler F."/>
        </authorList>
    </citation>
    <scope>NUCLEOTIDE SEQUENCE</scope>
</reference>
<dbReference type="EMBL" id="VSSQ01097174">
    <property type="protein sequence ID" value="MPN40630.1"/>
    <property type="molecule type" value="Genomic_DNA"/>
</dbReference>
<evidence type="ECO:0000313" key="2">
    <source>
        <dbReference type="EMBL" id="MPN40630.1"/>
    </source>
</evidence>
<feature type="region of interest" description="Disordered" evidence="1">
    <location>
        <begin position="87"/>
        <end position="190"/>
    </location>
</feature>
<evidence type="ECO:0000256" key="1">
    <source>
        <dbReference type="SAM" id="MobiDB-lite"/>
    </source>
</evidence>
<feature type="compositionally biased region" description="Basic residues" evidence="1">
    <location>
        <begin position="133"/>
        <end position="145"/>
    </location>
</feature>
<sequence length="190" mass="20959">MHARKQRFRLRDARRPARRPGGQRRRLPCRTHRLAGAGCGGSGIPAFAGAGRGAQQRCLPAAGRRPAGRHSGAGDLLAELGRPVCPPFSRRPLGAADPCPDSRRLPRRRRLPAPDTRDADARPGPRRTDRPDRRPRHPARSRIRRRAQDPDRPRRLRPSPAGRRLAAAARHPLACTGQLAMPAPGRGRLR</sequence>
<feature type="compositionally biased region" description="Basic residues" evidence="1">
    <location>
        <begin position="16"/>
        <end position="33"/>
    </location>
</feature>
<organism evidence="2">
    <name type="scientific">bioreactor metagenome</name>
    <dbReference type="NCBI Taxonomy" id="1076179"/>
    <lineage>
        <taxon>unclassified sequences</taxon>
        <taxon>metagenomes</taxon>
        <taxon>ecological metagenomes</taxon>
    </lineage>
</organism>
<name>A0A645HP62_9ZZZZ</name>
<feature type="region of interest" description="Disordered" evidence="1">
    <location>
        <begin position="1"/>
        <end position="74"/>
    </location>
</feature>
<dbReference type="AlphaFoldDB" id="A0A645HP62"/>
<protein>
    <submittedName>
        <fullName evidence="2">Uncharacterized protein</fullName>
    </submittedName>
</protein>
<proteinExistence type="predicted"/>
<accession>A0A645HP62</accession>
<feature type="compositionally biased region" description="Basic and acidic residues" evidence="1">
    <location>
        <begin position="115"/>
        <end position="132"/>
    </location>
</feature>